<dbReference type="PANTHER" id="PTHR45586:SF1">
    <property type="entry name" value="LIPOPOLYSACCHARIDE ASSEMBLY PROTEIN B"/>
    <property type="match status" value="1"/>
</dbReference>
<dbReference type="InterPro" id="IPR019734">
    <property type="entry name" value="TPR_rpt"/>
</dbReference>
<keyword evidence="4" id="KW-0732">Signal</keyword>
<evidence type="ECO:0000256" key="1">
    <source>
        <dbReference type="ARBA" id="ARBA00022737"/>
    </source>
</evidence>
<feature type="signal peptide" evidence="4">
    <location>
        <begin position="1"/>
        <end position="19"/>
    </location>
</feature>
<dbReference type="Pfam" id="PF14559">
    <property type="entry name" value="TPR_19"/>
    <property type="match status" value="1"/>
</dbReference>
<gene>
    <name evidence="5" type="ORF">SAMN06265348_10837</name>
</gene>
<dbReference type="RefSeq" id="WP_142529197.1">
    <property type="nucleotide sequence ID" value="NZ_CBCSJO010000008.1"/>
</dbReference>
<dbReference type="PROSITE" id="PS50005">
    <property type="entry name" value="TPR"/>
    <property type="match status" value="1"/>
</dbReference>
<dbReference type="InterPro" id="IPR011990">
    <property type="entry name" value="TPR-like_helical_dom_sf"/>
</dbReference>
<proteinExistence type="predicted"/>
<dbReference type="Gene3D" id="1.25.40.10">
    <property type="entry name" value="Tetratricopeptide repeat domain"/>
    <property type="match status" value="4"/>
</dbReference>
<evidence type="ECO:0000256" key="4">
    <source>
        <dbReference type="SAM" id="SignalP"/>
    </source>
</evidence>
<sequence>MKRRFLLLFFAFAPLLSVAQDTSDDDIAMQYYQQGNFKKAAEILETLFARTKDDAYFGLYFNALLKSKQYQEAEKVTKKLIRQNPASIKYEIALGRIYKEEGQQESAAKTFDQVLSNLPKDEALIRDIANNLYQIEEYDVAIKVFQQGREILGNPQAFTFELLSLYRYKKDKNMLIQEFLNALQTMPQMLPQAQTVLSSVFEGNSDYLNLQNALFKKIQKDPENESFSRLLIWQYLQQQEYEMALRQLIAQDKRTRGDGSAVFENTQVFISNKAYDTAIKAYEYLLSKGKDSPWYLSSRLSMVDARYQALLLGNDDKAEVIVLADQYQAILKEYGRNSKTLFALRKWATIQAYYLHNLEKAEEALETAVTMPGVAPADIAAIKLELGDIYVLTGQPWEAILVYGQVAKDYENQDTGNEAKYRSARLSFFQGNFSYAKSQADVLKASTTQLIANDALNLSLLISDHLESAADTLALKLYASAEFMHFRNNDQLALQKLDSIPLAYPQNSLADDILMAKSRIYIKRGDFSQSAALLKELIDHPQQNIWTDDALFILAGLYEEQLHQPEQAKILYQRLISEFPGSMFTAEARKHFRKLRGDNIES</sequence>
<dbReference type="AlphaFoldDB" id="A0A521EF20"/>
<feature type="repeat" description="TPR" evidence="3">
    <location>
        <begin position="88"/>
        <end position="121"/>
    </location>
</feature>
<evidence type="ECO:0000313" key="5">
    <source>
        <dbReference type="EMBL" id="SMO82526.1"/>
    </source>
</evidence>
<dbReference type="Proteomes" id="UP000320300">
    <property type="component" value="Unassembled WGS sequence"/>
</dbReference>
<keyword evidence="1" id="KW-0677">Repeat</keyword>
<dbReference type="InterPro" id="IPR051012">
    <property type="entry name" value="CellSynth/LPSAsmb/PSIAsmb"/>
</dbReference>
<reference evidence="5 6" key="1">
    <citation type="submission" date="2017-05" db="EMBL/GenBank/DDBJ databases">
        <authorList>
            <person name="Varghese N."/>
            <person name="Submissions S."/>
        </authorList>
    </citation>
    <scope>NUCLEOTIDE SEQUENCE [LARGE SCALE GENOMIC DNA]</scope>
    <source>
        <strain evidence="5 6">DSM 19036</strain>
    </source>
</reference>
<protein>
    <submittedName>
        <fullName evidence="5">Tetratricopeptide repeat-containing protein</fullName>
    </submittedName>
</protein>
<accession>A0A521EF20</accession>
<dbReference type="EMBL" id="FXTN01000008">
    <property type="protein sequence ID" value="SMO82526.1"/>
    <property type="molecule type" value="Genomic_DNA"/>
</dbReference>
<evidence type="ECO:0000256" key="2">
    <source>
        <dbReference type="ARBA" id="ARBA00022803"/>
    </source>
</evidence>
<dbReference type="SUPFAM" id="SSF48452">
    <property type="entry name" value="TPR-like"/>
    <property type="match status" value="3"/>
</dbReference>
<name>A0A521EF20_9SPHI</name>
<feature type="chain" id="PRO_5022220316" evidence="4">
    <location>
        <begin position="20"/>
        <end position="602"/>
    </location>
</feature>
<keyword evidence="2 3" id="KW-0802">TPR repeat</keyword>
<keyword evidence="6" id="KW-1185">Reference proteome</keyword>
<dbReference type="Pfam" id="PF13174">
    <property type="entry name" value="TPR_6"/>
    <property type="match status" value="2"/>
</dbReference>
<dbReference type="OrthoDB" id="9763354at2"/>
<evidence type="ECO:0000313" key="6">
    <source>
        <dbReference type="Proteomes" id="UP000320300"/>
    </source>
</evidence>
<evidence type="ECO:0000256" key="3">
    <source>
        <dbReference type="PROSITE-ProRule" id="PRU00339"/>
    </source>
</evidence>
<dbReference type="PANTHER" id="PTHR45586">
    <property type="entry name" value="TPR REPEAT-CONTAINING PROTEIN PA4667"/>
    <property type="match status" value="1"/>
</dbReference>
<organism evidence="5 6">
    <name type="scientific">Pedobacter westerhofensis</name>
    <dbReference type="NCBI Taxonomy" id="425512"/>
    <lineage>
        <taxon>Bacteria</taxon>
        <taxon>Pseudomonadati</taxon>
        <taxon>Bacteroidota</taxon>
        <taxon>Sphingobacteriia</taxon>
        <taxon>Sphingobacteriales</taxon>
        <taxon>Sphingobacteriaceae</taxon>
        <taxon>Pedobacter</taxon>
    </lineage>
</organism>